<dbReference type="Pfam" id="PF26596">
    <property type="entry name" value="PEF-CTERM_ARCH"/>
    <property type="match status" value="1"/>
</dbReference>
<accession>W9DNA3</accession>
<keyword evidence="1" id="KW-1133">Transmembrane helix</keyword>
<comment type="caution">
    <text evidence="3">The sequence shown here is derived from an EMBL/GenBank/DDBJ whole genome shotgun (WGS) entry which is preliminary data.</text>
</comment>
<evidence type="ECO:0000259" key="2">
    <source>
        <dbReference type="Pfam" id="PF26596"/>
    </source>
</evidence>
<keyword evidence="4" id="KW-1185">Reference proteome</keyword>
<proteinExistence type="predicted"/>
<organism evidence="3 4">
    <name type="scientific">Methanolobus tindarius DSM 2278</name>
    <dbReference type="NCBI Taxonomy" id="1090322"/>
    <lineage>
        <taxon>Archaea</taxon>
        <taxon>Methanobacteriati</taxon>
        <taxon>Methanobacteriota</taxon>
        <taxon>Stenosarchaea group</taxon>
        <taxon>Methanomicrobia</taxon>
        <taxon>Methanosarcinales</taxon>
        <taxon>Methanosarcinaceae</taxon>
        <taxon>Methanolobus</taxon>
    </lineage>
</organism>
<gene>
    <name evidence="3" type="ORF">MettiDRAFT_0913</name>
</gene>
<reference evidence="3 4" key="1">
    <citation type="submission" date="2013-08" db="EMBL/GenBank/DDBJ databases">
        <authorList>
            <consortium name="DOE Joint Genome Institute"/>
            <person name="Eisen J."/>
            <person name="Huntemann M."/>
            <person name="Han J."/>
            <person name="Chen A."/>
            <person name="Kyrpides N."/>
            <person name="Mavromatis K."/>
            <person name="Markowitz V."/>
            <person name="Palaniappan K."/>
            <person name="Ivanova N."/>
            <person name="Schaumberg A."/>
            <person name="Pati A."/>
            <person name="Liolios K."/>
            <person name="Nordberg H.P."/>
            <person name="Cantor M.N."/>
            <person name="Hua S.X."/>
            <person name="Woyke T."/>
        </authorList>
    </citation>
    <scope>NUCLEOTIDE SEQUENCE [LARGE SCALE GENOMIC DNA]</scope>
    <source>
        <strain evidence="3 4">DSM 2278</strain>
    </source>
</reference>
<dbReference type="InterPro" id="IPR017474">
    <property type="entry name" value="PEF_CTERM_C"/>
</dbReference>
<evidence type="ECO:0000313" key="3">
    <source>
        <dbReference type="EMBL" id="ETA67489.1"/>
    </source>
</evidence>
<dbReference type="EMBL" id="AZAJ01000001">
    <property type="protein sequence ID" value="ETA67489.1"/>
    <property type="molecule type" value="Genomic_DNA"/>
</dbReference>
<dbReference type="Proteomes" id="UP000019483">
    <property type="component" value="Unassembled WGS sequence"/>
</dbReference>
<name>W9DNA3_METTI</name>
<evidence type="ECO:0000256" key="1">
    <source>
        <dbReference type="SAM" id="Phobius"/>
    </source>
</evidence>
<dbReference type="AlphaFoldDB" id="W9DNA3"/>
<sequence>MRKLSILICAALLLTMAQTASAMVVAPTEFADGCYCVKLEGSYGVPAPASVQLAPNGYEIQVDAQVCKNGEDIDVTILSSNPGVTIDELEFISLYQEFIEISANGTCAMGHTFNGTMYLTGDGQNYASTYATGTLDGQIPLVGDFTVTINECENSIPEFPTIALPVAAIIGLAFFMQRRKD</sequence>
<dbReference type="NCBIfam" id="TIGR03024">
    <property type="entry name" value="arch_PEF_CTERM"/>
    <property type="match status" value="1"/>
</dbReference>
<feature type="transmembrane region" description="Helical" evidence="1">
    <location>
        <begin position="159"/>
        <end position="176"/>
    </location>
</feature>
<dbReference type="RefSeq" id="WP_023844625.1">
    <property type="nucleotide sequence ID" value="NZ_AZAJ01000001.1"/>
</dbReference>
<protein>
    <recommendedName>
        <fullName evidence="2">PEF-CTERM protein sorting domain-containing protein</fullName>
    </recommendedName>
</protein>
<keyword evidence="1" id="KW-0812">Transmembrane</keyword>
<evidence type="ECO:0000313" key="4">
    <source>
        <dbReference type="Proteomes" id="UP000019483"/>
    </source>
</evidence>
<feature type="domain" description="PEF-CTERM protein sorting" evidence="2">
    <location>
        <begin position="156"/>
        <end position="180"/>
    </location>
</feature>
<keyword evidence="1" id="KW-0472">Membrane</keyword>